<evidence type="ECO:0000256" key="7">
    <source>
        <dbReference type="ARBA" id="ARBA00044229"/>
    </source>
</evidence>
<evidence type="ECO:0000256" key="4">
    <source>
        <dbReference type="ARBA" id="ARBA00022540"/>
    </source>
</evidence>
<accession>A0A6J3M7L8</accession>
<gene>
    <name evidence="12" type="ORF">K489DRAFT_378370</name>
</gene>
<evidence type="ECO:0000256" key="3">
    <source>
        <dbReference type="ARBA" id="ARBA00022490"/>
    </source>
</evidence>
<feature type="domain" description="EIF2B subunit epsilon/gamma LbH" evidence="10">
    <location>
        <begin position="416"/>
        <end position="488"/>
    </location>
</feature>
<evidence type="ECO:0000313" key="11">
    <source>
        <dbReference type="Proteomes" id="UP000504637"/>
    </source>
</evidence>
<dbReference type="GO" id="GO:0003743">
    <property type="term" value="F:translation initiation factor activity"/>
    <property type="evidence" value="ECO:0007669"/>
    <property type="project" value="UniProtKB-KW"/>
</dbReference>
<keyword evidence="5" id="KW-0648">Protein biosynthesis</keyword>
<dbReference type="Gene3D" id="3.90.550.10">
    <property type="entry name" value="Spore Coat Polysaccharide Biosynthesis Protein SpsA, Chain A"/>
    <property type="match status" value="1"/>
</dbReference>
<protein>
    <recommendedName>
        <fullName evidence="6">Translation initiation factor eIF2B subunit gamma</fullName>
    </recommendedName>
    <alternativeName>
        <fullName evidence="7">eIF2B GDP-GTP exchange factor subunit gamma</fullName>
    </alternativeName>
</protein>
<evidence type="ECO:0000313" key="12">
    <source>
        <dbReference type="RefSeq" id="XP_033461031.1"/>
    </source>
</evidence>
<feature type="region of interest" description="Disordered" evidence="9">
    <location>
        <begin position="491"/>
        <end position="523"/>
    </location>
</feature>
<dbReference type="SUPFAM" id="SSF53448">
    <property type="entry name" value="Nucleotide-diphospho-sugar transferases"/>
    <property type="match status" value="1"/>
</dbReference>
<dbReference type="GO" id="GO:0002183">
    <property type="term" value="P:cytoplasmic translational initiation"/>
    <property type="evidence" value="ECO:0007669"/>
    <property type="project" value="TreeGrafter"/>
</dbReference>
<evidence type="ECO:0000259" key="10">
    <source>
        <dbReference type="Pfam" id="PF25084"/>
    </source>
</evidence>
<dbReference type="GO" id="GO:0005829">
    <property type="term" value="C:cytosol"/>
    <property type="evidence" value="ECO:0007669"/>
    <property type="project" value="UniProtKB-SubCell"/>
</dbReference>
<feature type="region of interest" description="Disordered" evidence="9">
    <location>
        <begin position="539"/>
        <end position="569"/>
    </location>
</feature>
<dbReference type="CDD" id="cd04652">
    <property type="entry name" value="LbH_eIF2B_gamma_C"/>
    <property type="match status" value="1"/>
</dbReference>
<evidence type="ECO:0000256" key="6">
    <source>
        <dbReference type="ARBA" id="ARBA00044196"/>
    </source>
</evidence>
<dbReference type="OrthoDB" id="10250549at2759"/>
<keyword evidence="3" id="KW-0963">Cytoplasm</keyword>
<reference evidence="12" key="3">
    <citation type="submission" date="2025-08" db="UniProtKB">
        <authorList>
            <consortium name="RefSeq"/>
        </authorList>
    </citation>
    <scope>IDENTIFICATION</scope>
    <source>
        <strain evidence="12">CBS 342.82</strain>
    </source>
</reference>
<dbReference type="AlphaFoldDB" id="A0A6J3M7L8"/>
<evidence type="ECO:0000256" key="5">
    <source>
        <dbReference type="ARBA" id="ARBA00022917"/>
    </source>
</evidence>
<evidence type="ECO:0000256" key="8">
    <source>
        <dbReference type="ARBA" id="ARBA00046432"/>
    </source>
</evidence>
<dbReference type="Proteomes" id="UP000504637">
    <property type="component" value="Unplaced"/>
</dbReference>
<evidence type="ECO:0000256" key="9">
    <source>
        <dbReference type="SAM" id="MobiDB-lite"/>
    </source>
</evidence>
<reference evidence="12" key="1">
    <citation type="submission" date="2020-01" db="EMBL/GenBank/DDBJ databases">
        <authorList>
            <consortium name="DOE Joint Genome Institute"/>
            <person name="Haridas S."/>
            <person name="Albert R."/>
            <person name="Binder M."/>
            <person name="Bloem J."/>
            <person name="Labutti K."/>
            <person name="Salamov A."/>
            <person name="Andreopoulos B."/>
            <person name="Baker S.E."/>
            <person name="Barry K."/>
            <person name="Bills G."/>
            <person name="Bluhm B.H."/>
            <person name="Cannon C."/>
            <person name="Castanera R."/>
            <person name="Culley D.E."/>
            <person name="Daum C."/>
            <person name="Ezra D."/>
            <person name="Gonzalez J.B."/>
            <person name="Henrissat B."/>
            <person name="Kuo A."/>
            <person name="Liang C."/>
            <person name="Lipzen A."/>
            <person name="Lutzoni F."/>
            <person name="Magnuson J."/>
            <person name="Mondo S."/>
            <person name="Nolan M."/>
            <person name="Ohm R."/>
            <person name="Pangilinan J."/>
            <person name="Park H.-J."/>
            <person name="Ramirez L."/>
            <person name="Alfaro M."/>
            <person name="Sun H."/>
            <person name="Tritt A."/>
            <person name="Yoshinaga Y."/>
            <person name="Zwiers L.-H."/>
            <person name="Turgeon B.G."/>
            <person name="Goodwin S.B."/>
            <person name="Spatafora J.W."/>
            <person name="Crous P.W."/>
            <person name="Grigoriev I.V."/>
        </authorList>
    </citation>
    <scope>NUCLEOTIDE SEQUENCE</scope>
    <source>
        <strain evidence="12">CBS 342.82</strain>
    </source>
</reference>
<organism evidence="12">
    <name type="scientific">Dissoconium aciculare CBS 342.82</name>
    <dbReference type="NCBI Taxonomy" id="1314786"/>
    <lineage>
        <taxon>Eukaryota</taxon>
        <taxon>Fungi</taxon>
        <taxon>Dikarya</taxon>
        <taxon>Ascomycota</taxon>
        <taxon>Pezizomycotina</taxon>
        <taxon>Dothideomycetes</taxon>
        <taxon>Dothideomycetidae</taxon>
        <taxon>Mycosphaerellales</taxon>
        <taxon>Dissoconiaceae</taxon>
        <taxon>Dissoconium</taxon>
    </lineage>
</organism>
<reference evidence="12" key="2">
    <citation type="submission" date="2020-04" db="EMBL/GenBank/DDBJ databases">
        <authorList>
            <consortium name="NCBI Genome Project"/>
        </authorList>
    </citation>
    <scope>NUCLEOTIDE SEQUENCE</scope>
    <source>
        <strain evidence="12">CBS 342.82</strain>
    </source>
</reference>
<name>A0A6J3M7L8_9PEZI</name>
<dbReference type="GO" id="GO:0005085">
    <property type="term" value="F:guanyl-nucleotide exchange factor activity"/>
    <property type="evidence" value="ECO:0007669"/>
    <property type="project" value="TreeGrafter"/>
</dbReference>
<dbReference type="GO" id="GO:0005851">
    <property type="term" value="C:eukaryotic translation initiation factor 2B complex"/>
    <property type="evidence" value="ECO:0007669"/>
    <property type="project" value="TreeGrafter"/>
</dbReference>
<dbReference type="InterPro" id="IPR051960">
    <property type="entry name" value="eIF2B_gamma"/>
</dbReference>
<feature type="compositionally biased region" description="Acidic residues" evidence="9">
    <location>
        <begin position="550"/>
        <end position="569"/>
    </location>
</feature>
<comment type="subunit">
    <text evidence="8">Component of the translation initiation factor 2B (eIF2B) complex which is a heterodecamer of two sets of five different subunits: alpha, beta, gamma, delta and epsilon. Subunits alpha, beta and delta comprise a regulatory subcomplex and subunits epsilon and gamma comprise a catalytic subcomplex. Within the complex, the hexameric regulatory complex resides at the center, with the two heterodimeric catalytic subcomplexes bound on opposite sides.</text>
</comment>
<dbReference type="PANTHER" id="PTHR45989:SF1">
    <property type="entry name" value="TRANSLATION INITIATION FACTOR EIF-2B SUBUNIT GAMMA"/>
    <property type="match status" value="1"/>
</dbReference>
<dbReference type="PANTHER" id="PTHR45989">
    <property type="entry name" value="TRANSLATION INITIATION FACTOR EIF-2B SUBUNIT GAMMA"/>
    <property type="match status" value="1"/>
</dbReference>
<comment type="subcellular location">
    <subcellularLocation>
        <location evidence="1">Cytoplasm</location>
        <location evidence="1">Cytosol</location>
    </subcellularLocation>
</comment>
<evidence type="ECO:0000256" key="1">
    <source>
        <dbReference type="ARBA" id="ARBA00004514"/>
    </source>
</evidence>
<dbReference type="Gene3D" id="2.160.10.10">
    <property type="entry name" value="Hexapeptide repeat proteins"/>
    <property type="match status" value="1"/>
</dbReference>
<keyword evidence="11" id="KW-1185">Reference proteome</keyword>
<dbReference type="InterPro" id="IPR056764">
    <property type="entry name" value="LbH_EIF2B3/5"/>
</dbReference>
<keyword evidence="4" id="KW-0396">Initiation factor</keyword>
<dbReference type="RefSeq" id="XP_033461031.1">
    <property type="nucleotide sequence ID" value="XM_033604394.1"/>
</dbReference>
<dbReference type="InterPro" id="IPR029044">
    <property type="entry name" value="Nucleotide-diphossugar_trans"/>
</dbReference>
<proteinExistence type="inferred from homology"/>
<sequence length="569" mass="61958">MPHAAMPSPGLQALILCGPGASLNTFTSNPKDFPKALVPIANRPMVWYALDWCYRMGVNAITVVTPPESEPALQSAFKTHPALTSLPSPRPDIIAPAELQQTSGTGQILRLPEIQKCITTDFVIIPCDLISELDGSRLIQQWITLNPLTSASGTAQRGGLGLFYPTQGLEGISHKKDETDFIATTPVPQAPVPPPQGSLRAEIERVVMTMPTDTLNDKLEEDKEVLKIRTQLLHKHGRVKLKTKYRDSHVYVFPRWVKDFAAQNARFESISEDILGWWAKASWQKGLAEKLGMQDVLIRKRSTITDMDGSMMDDDDAAEVEILSSTRALDKTQSSSAKFARRVGSTSDTTAPQIVVPPLLAYIQPPHTIGAATASNPLIRRVDTSAAILNISLYLAKQPTTHVLAHESKVHPTAQIGQQSRVATEDSLVAENVNIGTRVVIKESVIGANCEIGNNVRLTRCLLMDGVRVGDGVQLTGCIIGRRARIEGMKPVEPIPTSADGADAAIQGKKKKSNVDDDDERTKLTECEVAPNFVVEAGTEAKGEKLMPFDTDDLDDLEDDDAENMNDGL</sequence>
<dbReference type="Pfam" id="PF25084">
    <property type="entry name" value="LbH_EIF2B"/>
    <property type="match status" value="1"/>
</dbReference>
<evidence type="ECO:0000256" key="2">
    <source>
        <dbReference type="ARBA" id="ARBA00007878"/>
    </source>
</evidence>
<comment type="similarity">
    <text evidence="2">Belongs to the eIF-2B gamma/epsilon subunits family.</text>
</comment>
<dbReference type="GeneID" id="54362194"/>